<keyword evidence="1" id="KW-0472">Membrane</keyword>
<dbReference type="EMBL" id="CABFNQ020000746">
    <property type="protein sequence ID" value="CAH0033143.1"/>
    <property type="molecule type" value="Genomic_DNA"/>
</dbReference>
<comment type="caution">
    <text evidence="2">The sequence shown here is derived from an EMBL/GenBank/DDBJ whole genome shotgun (WGS) entry which is preliminary data.</text>
</comment>
<feature type="transmembrane region" description="Helical" evidence="1">
    <location>
        <begin position="157"/>
        <end position="176"/>
    </location>
</feature>
<proteinExistence type="predicted"/>
<organism evidence="2 3">
    <name type="scientific">Clonostachys rhizophaga</name>
    <dbReference type="NCBI Taxonomy" id="160324"/>
    <lineage>
        <taxon>Eukaryota</taxon>
        <taxon>Fungi</taxon>
        <taxon>Dikarya</taxon>
        <taxon>Ascomycota</taxon>
        <taxon>Pezizomycotina</taxon>
        <taxon>Sordariomycetes</taxon>
        <taxon>Hypocreomycetidae</taxon>
        <taxon>Hypocreales</taxon>
        <taxon>Bionectriaceae</taxon>
        <taxon>Clonostachys</taxon>
    </lineage>
</organism>
<feature type="transmembrane region" description="Helical" evidence="1">
    <location>
        <begin position="102"/>
        <end position="120"/>
    </location>
</feature>
<keyword evidence="1" id="KW-1133">Transmembrane helix</keyword>
<evidence type="ECO:0000313" key="3">
    <source>
        <dbReference type="Proteomes" id="UP000696573"/>
    </source>
</evidence>
<dbReference type="Proteomes" id="UP000696573">
    <property type="component" value="Unassembled WGS sequence"/>
</dbReference>
<feature type="transmembrane region" description="Helical" evidence="1">
    <location>
        <begin position="127"/>
        <end position="145"/>
    </location>
</feature>
<keyword evidence="1" id="KW-0812">Transmembrane</keyword>
<evidence type="ECO:0000256" key="1">
    <source>
        <dbReference type="SAM" id="Phobius"/>
    </source>
</evidence>
<evidence type="ECO:0000313" key="2">
    <source>
        <dbReference type="EMBL" id="CAH0033143.1"/>
    </source>
</evidence>
<dbReference type="AlphaFoldDB" id="A0A9N9VVQ3"/>
<accession>A0A9N9VVQ3</accession>
<gene>
    <name evidence="2" type="ORF">CRHIZ90672A_00017436</name>
</gene>
<reference evidence="2" key="1">
    <citation type="submission" date="2021-10" db="EMBL/GenBank/DDBJ databases">
        <authorList>
            <person name="Piombo E."/>
        </authorList>
    </citation>
    <scope>NUCLEOTIDE SEQUENCE</scope>
</reference>
<sequence length="234" mass="27027">MDWTYISQTLLGVIYFILFLLSLNVAFDIAIITHRALGCKLGGILSRLWWMRCSAVILFTWHVAFLAGVLLDLYSPKYWNFDTISQQETRISNILLADELCYRQMIIGEIWFCVLSFSYLQTRYLRAAMLHLVPVTIGILLREWAKKSEIPDLSPSGDIWGSVCIIIQLFLAMHLWKQSPKVDGGMRDNEKGCVSACDLYDRAQHRKRNGADRWKPSFGWKLFNISLWKGQSPL</sequence>
<dbReference type="OrthoDB" id="10326230at2759"/>
<protein>
    <submittedName>
        <fullName evidence="2">Uncharacterized protein</fullName>
    </submittedName>
</protein>
<keyword evidence="3" id="KW-1185">Reference proteome</keyword>
<feature type="transmembrane region" description="Helical" evidence="1">
    <location>
        <begin position="49"/>
        <end position="71"/>
    </location>
</feature>
<feature type="transmembrane region" description="Helical" evidence="1">
    <location>
        <begin position="12"/>
        <end position="37"/>
    </location>
</feature>
<name>A0A9N9VVQ3_9HYPO</name>